<sequence>MAKKKVKKSGRGRKPKTGKAKREHEAQMEEELNTFPIIDFKSVYQKSGMSYADIALELGLSE</sequence>
<feature type="region of interest" description="Disordered" evidence="1">
    <location>
        <begin position="1"/>
        <end position="28"/>
    </location>
</feature>
<dbReference type="EMBL" id="JAGQLM010000025">
    <property type="protein sequence ID" value="MCA9374813.1"/>
    <property type="molecule type" value="Genomic_DNA"/>
</dbReference>
<proteinExistence type="predicted"/>
<feature type="compositionally biased region" description="Basic residues" evidence="1">
    <location>
        <begin position="1"/>
        <end position="19"/>
    </location>
</feature>
<reference evidence="2" key="2">
    <citation type="journal article" date="2021" name="Microbiome">
        <title>Successional dynamics and alternative stable states in a saline activated sludge microbial community over 9 years.</title>
        <authorList>
            <person name="Wang Y."/>
            <person name="Ye J."/>
            <person name="Ju F."/>
            <person name="Liu L."/>
            <person name="Boyd J.A."/>
            <person name="Deng Y."/>
            <person name="Parks D.H."/>
            <person name="Jiang X."/>
            <person name="Yin X."/>
            <person name="Woodcroft B.J."/>
            <person name="Tyson G.W."/>
            <person name="Hugenholtz P."/>
            <person name="Polz M.F."/>
            <person name="Zhang T."/>
        </authorList>
    </citation>
    <scope>NUCLEOTIDE SEQUENCE</scope>
    <source>
        <strain evidence="2">HKST-UBA16</strain>
    </source>
</reference>
<accession>A0A955I1G4</accession>
<evidence type="ECO:0000313" key="2">
    <source>
        <dbReference type="EMBL" id="MCA9374813.1"/>
    </source>
</evidence>
<reference evidence="2" key="1">
    <citation type="submission" date="2020-04" db="EMBL/GenBank/DDBJ databases">
        <authorList>
            <person name="Zhang T."/>
        </authorList>
    </citation>
    <scope>NUCLEOTIDE SEQUENCE</scope>
    <source>
        <strain evidence="2">HKST-UBA16</strain>
    </source>
</reference>
<comment type="caution">
    <text evidence="2">The sequence shown here is derived from an EMBL/GenBank/DDBJ whole genome shotgun (WGS) entry which is preliminary data.</text>
</comment>
<evidence type="ECO:0000313" key="3">
    <source>
        <dbReference type="Proteomes" id="UP000748332"/>
    </source>
</evidence>
<protein>
    <submittedName>
        <fullName evidence="2">Uncharacterized protein</fullName>
    </submittedName>
</protein>
<organism evidence="2 3">
    <name type="scientific">Candidatus Dojkabacteria bacterium</name>
    <dbReference type="NCBI Taxonomy" id="2099670"/>
    <lineage>
        <taxon>Bacteria</taxon>
        <taxon>Candidatus Dojkabacteria</taxon>
    </lineage>
</organism>
<dbReference type="AlphaFoldDB" id="A0A955I1G4"/>
<feature type="non-terminal residue" evidence="2">
    <location>
        <position position="62"/>
    </location>
</feature>
<name>A0A955I1G4_9BACT</name>
<evidence type="ECO:0000256" key="1">
    <source>
        <dbReference type="SAM" id="MobiDB-lite"/>
    </source>
</evidence>
<gene>
    <name evidence="2" type="ORF">KC622_00620</name>
</gene>
<dbReference type="Proteomes" id="UP000748332">
    <property type="component" value="Unassembled WGS sequence"/>
</dbReference>